<dbReference type="PROSITE" id="PS50110">
    <property type="entry name" value="RESPONSE_REGULATORY"/>
    <property type="match status" value="1"/>
</dbReference>
<dbReference type="InterPro" id="IPR003594">
    <property type="entry name" value="HATPase_dom"/>
</dbReference>
<reference evidence="12 13" key="1">
    <citation type="journal article" date="2014" name="PLoS Genet.">
        <title>Phylogenetically driven sequencing of extremely halophilic archaea reveals strategies for static and dynamic osmo-response.</title>
        <authorList>
            <person name="Becker E.A."/>
            <person name="Seitzer P.M."/>
            <person name="Tritt A."/>
            <person name="Larsen D."/>
            <person name="Krusor M."/>
            <person name="Yao A.I."/>
            <person name="Wu D."/>
            <person name="Madern D."/>
            <person name="Eisen J.A."/>
            <person name="Darling A.E."/>
            <person name="Facciotti M.T."/>
        </authorList>
    </citation>
    <scope>NUCLEOTIDE SEQUENCE [LARGE SCALE GENOMIC DNA]</scope>
    <source>
        <strain evidence="13">ATCC 49778 / DSM 6131 / JCM 7785 / NBRC 101032 / NCIMB 13157 / TR-1</strain>
    </source>
</reference>
<dbReference type="InterPro" id="IPR035965">
    <property type="entry name" value="PAS-like_dom_sf"/>
</dbReference>
<feature type="domain" description="Response regulatory" evidence="10">
    <location>
        <begin position="9"/>
        <end position="125"/>
    </location>
</feature>
<evidence type="ECO:0000256" key="2">
    <source>
        <dbReference type="ARBA" id="ARBA00012438"/>
    </source>
</evidence>
<dbReference type="PANTHER" id="PTHR43711:SF1">
    <property type="entry name" value="HISTIDINE KINASE 1"/>
    <property type="match status" value="1"/>
</dbReference>
<dbReference type="Pfam" id="PF13185">
    <property type="entry name" value="GAF_2"/>
    <property type="match status" value="1"/>
</dbReference>
<dbReference type="PROSITE" id="PS50109">
    <property type="entry name" value="HIS_KIN"/>
    <property type="match status" value="1"/>
</dbReference>
<dbReference type="Proteomes" id="UP000011524">
    <property type="component" value="Unassembled WGS sequence"/>
</dbReference>
<feature type="domain" description="Histidine kinase" evidence="9">
    <location>
        <begin position="433"/>
        <end position="636"/>
    </location>
</feature>
<comment type="caution">
    <text evidence="12">The sequence shown here is derived from an EMBL/GenBank/DDBJ whole genome shotgun (WGS) entry which is preliminary data.</text>
</comment>
<dbReference type="Gene3D" id="3.30.450.20">
    <property type="entry name" value="PAS domain"/>
    <property type="match status" value="1"/>
</dbReference>
<dbReference type="PROSITE" id="PS50112">
    <property type="entry name" value="PAS"/>
    <property type="match status" value="1"/>
</dbReference>
<dbReference type="InterPro" id="IPR036890">
    <property type="entry name" value="HATPase_C_sf"/>
</dbReference>
<dbReference type="InterPro" id="IPR004358">
    <property type="entry name" value="Sig_transdc_His_kin-like_C"/>
</dbReference>
<dbReference type="SUPFAM" id="SSF55874">
    <property type="entry name" value="ATPase domain of HSP90 chaperone/DNA topoisomerase II/histidine kinase"/>
    <property type="match status" value="1"/>
</dbReference>
<evidence type="ECO:0000256" key="1">
    <source>
        <dbReference type="ARBA" id="ARBA00000085"/>
    </source>
</evidence>
<dbReference type="EMBL" id="AOLY01000007">
    <property type="protein sequence ID" value="EMA33444.1"/>
    <property type="molecule type" value="Genomic_DNA"/>
</dbReference>
<dbReference type="CDD" id="cd00082">
    <property type="entry name" value="HisKA"/>
    <property type="match status" value="1"/>
</dbReference>
<feature type="domain" description="PAS" evidence="11">
    <location>
        <begin position="140"/>
        <end position="195"/>
    </location>
</feature>
<dbReference type="GO" id="GO:0006355">
    <property type="term" value="P:regulation of DNA-templated transcription"/>
    <property type="evidence" value="ECO:0007669"/>
    <property type="project" value="InterPro"/>
</dbReference>
<dbReference type="SMART" id="SM00065">
    <property type="entry name" value="GAF"/>
    <property type="match status" value="1"/>
</dbReference>
<dbReference type="Gene3D" id="1.10.287.130">
    <property type="match status" value="1"/>
</dbReference>
<dbReference type="InterPro" id="IPR003661">
    <property type="entry name" value="HisK_dim/P_dom"/>
</dbReference>
<dbReference type="Pfam" id="PF00512">
    <property type="entry name" value="HisKA"/>
    <property type="match status" value="1"/>
</dbReference>
<evidence type="ECO:0000313" key="13">
    <source>
        <dbReference type="Proteomes" id="UP000011524"/>
    </source>
</evidence>
<comment type="catalytic activity">
    <reaction evidence="1">
        <text>ATP + protein L-histidine = ADP + protein N-phospho-L-histidine.</text>
        <dbReference type="EC" id="2.7.13.3"/>
    </reaction>
</comment>
<dbReference type="SUPFAM" id="SSF55785">
    <property type="entry name" value="PYP-like sensor domain (PAS domain)"/>
    <property type="match status" value="1"/>
</dbReference>
<proteinExistence type="predicted"/>
<accession>M0LLV0</accession>
<dbReference type="SUPFAM" id="SSF55781">
    <property type="entry name" value="GAF domain-like"/>
    <property type="match status" value="1"/>
</dbReference>
<dbReference type="SUPFAM" id="SSF52172">
    <property type="entry name" value="CheY-like"/>
    <property type="match status" value="1"/>
</dbReference>
<evidence type="ECO:0000256" key="4">
    <source>
        <dbReference type="ARBA" id="ARBA00022679"/>
    </source>
</evidence>
<dbReference type="PRINTS" id="PR00344">
    <property type="entry name" value="BCTRLSENSOR"/>
</dbReference>
<dbReference type="InterPro" id="IPR050736">
    <property type="entry name" value="Sensor_HK_Regulatory"/>
</dbReference>
<dbReference type="CDD" id="cd00130">
    <property type="entry name" value="PAS"/>
    <property type="match status" value="1"/>
</dbReference>
<dbReference type="EC" id="2.7.13.3" evidence="2"/>
<dbReference type="InterPro" id="IPR013767">
    <property type="entry name" value="PAS_fold"/>
</dbReference>
<dbReference type="RefSeq" id="WP_004590918.1">
    <property type="nucleotide sequence ID" value="NZ_AOLY01000007.1"/>
</dbReference>
<dbReference type="CDD" id="cd00156">
    <property type="entry name" value="REC"/>
    <property type="match status" value="1"/>
</dbReference>
<evidence type="ECO:0000256" key="8">
    <source>
        <dbReference type="SAM" id="MobiDB-lite"/>
    </source>
</evidence>
<protein>
    <recommendedName>
        <fullName evidence="2">histidine kinase</fullName>
        <ecNumber evidence="2">2.7.13.3</ecNumber>
    </recommendedName>
</protein>
<dbReference type="PANTHER" id="PTHR43711">
    <property type="entry name" value="TWO-COMPONENT HISTIDINE KINASE"/>
    <property type="match status" value="1"/>
</dbReference>
<dbReference type="InterPro" id="IPR036097">
    <property type="entry name" value="HisK_dim/P_sf"/>
</dbReference>
<dbReference type="Pfam" id="PF00072">
    <property type="entry name" value="Response_reg"/>
    <property type="match status" value="1"/>
</dbReference>
<dbReference type="SMART" id="SM00448">
    <property type="entry name" value="REC"/>
    <property type="match status" value="1"/>
</dbReference>
<dbReference type="STRING" id="1227453.C444_03387"/>
<evidence type="ECO:0000256" key="5">
    <source>
        <dbReference type="ARBA" id="ARBA00022777"/>
    </source>
</evidence>
<dbReference type="OrthoDB" id="8127at2157"/>
<evidence type="ECO:0000256" key="6">
    <source>
        <dbReference type="ARBA" id="ARBA00023012"/>
    </source>
</evidence>
<dbReference type="Pfam" id="PF02518">
    <property type="entry name" value="HATPase_c"/>
    <property type="match status" value="1"/>
</dbReference>
<dbReference type="SMART" id="SM00091">
    <property type="entry name" value="PAS"/>
    <property type="match status" value="1"/>
</dbReference>
<keyword evidence="6" id="KW-0902">Two-component regulatory system</keyword>
<dbReference type="InterPro" id="IPR003018">
    <property type="entry name" value="GAF"/>
</dbReference>
<name>M0LLV0_HALJT</name>
<feature type="modified residue" description="4-aspartylphosphate" evidence="7">
    <location>
        <position position="60"/>
    </location>
</feature>
<keyword evidence="3 7" id="KW-0597">Phosphoprotein</keyword>
<gene>
    <name evidence="12" type="ORF">C444_03387</name>
</gene>
<dbReference type="PATRIC" id="fig|1227453.3.peg.676"/>
<dbReference type="eggNOG" id="arCOG02389">
    <property type="taxonomic scope" value="Archaea"/>
</dbReference>
<dbReference type="AlphaFoldDB" id="M0LLV0"/>
<keyword evidence="4" id="KW-0808">Transferase</keyword>
<evidence type="ECO:0000313" key="12">
    <source>
        <dbReference type="EMBL" id="EMA33444.1"/>
    </source>
</evidence>
<dbReference type="InterPro" id="IPR005467">
    <property type="entry name" value="His_kinase_dom"/>
</dbReference>
<dbReference type="InterPro" id="IPR000014">
    <property type="entry name" value="PAS"/>
</dbReference>
<sequence length="644" mass="68796">MGHVASGVTVLCVDDEPSYADLIATHLESNDEAIDATGVTSATDGLSYLAEHDVDCIVSDYDMPGIDGLEFLEAVRARDPDIPFLLFTSQGSESLASEAITAGVTDYIQKTHGTQQYAVLAQRIRNTVERVRAKATADTAQERTKRILDATSDAVLVSVADTVVYVNPAAVDLFGAADSDELRDRPLTELVEPVDGGTEAVERVVKNGPTADKVRRIIRTMAGNSIQASVTACDVTWDGEDGTVAVISDRSDSDERDHRLEALHEATRELMAAEVRNEVAGIGVNAAAEIIGLDASAVHLVNDDGQLEPVAATASLKELIGDIPAFGPDDSIAWRVYERGEVTAVPDVRLEADVQNPETPIRSELYLPLGEHGILIAASTTVDAFDEADIVAGRVLAANMEAAFAAVERDQQLRDREQELSMQNDRLEQFATVVSHDLRNPLNVAIGRLETLKQEVDDDNVAAVEQALDRMQTLIDDLLLLARTGDSVAEMETVALATAVTDCWEVVDTGDAALVVDTDRKIQADMTRLKQLLENLLRNAVEHSATGSQIQSGGADDHGSPDVTVTVSEIPGGFAVSDNGPGIPEADRETVFESGYSTTTDGTGFGLSIVSQIATAHGWTVTLTESDTGGARFEFTDVDVVSKE</sequence>
<dbReference type="CDD" id="cd00075">
    <property type="entry name" value="HATPase"/>
    <property type="match status" value="1"/>
</dbReference>
<evidence type="ECO:0000259" key="9">
    <source>
        <dbReference type="PROSITE" id="PS50109"/>
    </source>
</evidence>
<evidence type="ECO:0000259" key="10">
    <source>
        <dbReference type="PROSITE" id="PS50110"/>
    </source>
</evidence>
<feature type="region of interest" description="Disordered" evidence="8">
    <location>
        <begin position="544"/>
        <end position="564"/>
    </location>
</feature>
<dbReference type="Gene3D" id="3.30.450.40">
    <property type="match status" value="1"/>
</dbReference>
<dbReference type="InterPro" id="IPR001789">
    <property type="entry name" value="Sig_transdc_resp-reg_receiver"/>
</dbReference>
<dbReference type="Gene3D" id="3.30.565.10">
    <property type="entry name" value="Histidine kinase-like ATPase, C-terminal domain"/>
    <property type="match status" value="1"/>
</dbReference>
<evidence type="ECO:0000256" key="3">
    <source>
        <dbReference type="ARBA" id="ARBA00022553"/>
    </source>
</evidence>
<organism evidence="12 13">
    <name type="scientific">Haloarcula japonica (strain ATCC 49778 / DSM 6131 / JCM 7785 / NBRC 101032 / NCIMB 13157 / TR-1)</name>
    <dbReference type="NCBI Taxonomy" id="1227453"/>
    <lineage>
        <taxon>Archaea</taxon>
        <taxon>Methanobacteriati</taxon>
        <taxon>Methanobacteriota</taxon>
        <taxon>Stenosarchaea group</taxon>
        <taxon>Halobacteria</taxon>
        <taxon>Halobacteriales</taxon>
        <taxon>Haloarculaceae</taxon>
        <taxon>Haloarcula</taxon>
    </lineage>
</organism>
<dbReference type="SUPFAM" id="SSF47384">
    <property type="entry name" value="Homodimeric domain of signal transducing histidine kinase"/>
    <property type="match status" value="1"/>
</dbReference>
<dbReference type="Gene3D" id="3.40.50.2300">
    <property type="match status" value="1"/>
</dbReference>
<dbReference type="SMART" id="SM00388">
    <property type="entry name" value="HisKA"/>
    <property type="match status" value="1"/>
</dbReference>
<keyword evidence="5" id="KW-0418">Kinase</keyword>
<dbReference type="InterPro" id="IPR029016">
    <property type="entry name" value="GAF-like_dom_sf"/>
</dbReference>
<evidence type="ECO:0000259" key="11">
    <source>
        <dbReference type="PROSITE" id="PS50112"/>
    </source>
</evidence>
<dbReference type="InterPro" id="IPR011006">
    <property type="entry name" value="CheY-like_superfamily"/>
</dbReference>
<dbReference type="GO" id="GO:0000155">
    <property type="term" value="F:phosphorelay sensor kinase activity"/>
    <property type="evidence" value="ECO:0007669"/>
    <property type="project" value="InterPro"/>
</dbReference>
<dbReference type="Pfam" id="PF00989">
    <property type="entry name" value="PAS"/>
    <property type="match status" value="1"/>
</dbReference>
<keyword evidence="13" id="KW-1185">Reference proteome</keyword>
<dbReference type="SMART" id="SM00387">
    <property type="entry name" value="HATPase_c"/>
    <property type="match status" value="1"/>
</dbReference>
<evidence type="ECO:0000256" key="7">
    <source>
        <dbReference type="PROSITE-ProRule" id="PRU00169"/>
    </source>
</evidence>